<dbReference type="PANTHER" id="PTHR14614">
    <property type="entry name" value="HEPATOCELLULAR CARCINOMA-ASSOCIATED ANTIGEN"/>
    <property type="match status" value="1"/>
</dbReference>
<gene>
    <name evidence="1" type="ORF">MGAL_10B055019</name>
</gene>
<sequence>MSAPIADTFVREIEKNNEEVIKIHQLEIGDVGCVVWDAALVLSKYFETEDFLKGQLLKEKNIVELGAGTGVVGIIASTFGANVTITDLPEFIPLINMNIAANKHLITGNATAKTLVWGTDTITNQTFDYVCLADCIYYEQSLQPLVKTITDHCNGNTTVLCCYENRITEHKLELKSKFFELIDEKFNVEEIPLHRQDPQFRSGDIHILEFKLKNP</sequence>
<evidence type="ECO:0000313" key="1">
    <source>
        <dbReference type="EMBL" id="VDH91337.1"/>
    </source>
</evidence>
<dbReference type="AlphaFoldDB" id="A0A8B6BIH0"/>
<organism evidence="1 2">
    <name type="scientific">Mytilus galloprovincialis</name>
    <name type="common">Mediterranean mussel</name>
    <dbReference type="NCBI Taxonomy" id="29158"/>
    <lineage>
        <taxon>Eukaryota</taxon>
        <taxon>Metazoa</taxon>
        <taxon>Spiralia</taxon>
        <taxon>Lophotrochozoa</taxon>
        <taxon>Mollusca</taxon>
        <taxon>Bivalvia</taxon>
        <taxon>Autobranchia</taxon>
        <taxon>Pteriomorphia</taxon>
        <taxon>Mytilida</taxon>
        <taxon>Mytiloidea</taxon>
        <taxon>Mytilidae</taxon>
        <taxon>Mytilinae</taxon>
        <taxon>Mytilus</taxon>
    </lineage>
</organism>
<comment type="caution">
    <text evidence="1">The sequence shown here is derived from an EMBL/GenBank/DDBJ whole genome shotgun (WGS) entry which is preliminary data.</text>
</comment>
<dbReference type="SUPFAM" id="SSF53335">
    <property type="entry name" value="S-adenosyl-L-methionine-dependent methyltransferases"/>
    <property type="match status" value="1"/>
</dbReference>
<reference evidence="1" key="1">
    <citation type="submission" date="2018-11" db="EMBL/GenBank/DDBJ databases">
        <authorList>
            <person name="Alioto T."/>
            <person name="Alioto T."/>
        </authorList>
    </citation>
    <scope>NUCLEOTIDE SEQUENCE</scope>
</reference>
<keyword evidence="2" id="KW-1185">Reference proteome</keyword>
<dbReference type="InterPro" id="IPR019410">
    <property type="entry name" value="Methyltransf_16"/>
</dbReference>
<dbReference type="Pfam" id="PF10294">
    <property type="entry name" value="Methyltransf_16"/>
    <property type="match status" value="1"/>
</dbReference>
<name>A0A8B6BIH0_MYTGA</name>
<dbReference type="GO" id="GO:0032991">
    <property type="term" value="C:protein-containing complex"/>
    <property type="evidence" value="ECO:0007669"/>
    <property type="project" value="TreeGrafter"/>
</dbReference>
<dbReference type="InterPro" id="IPR029063">
    <property type="entry name" value="SAM-dependent_MTases_sf"/>
</dbReference>
<dbReference type="Proteomes" id="UP000596742">
    <property type="component" value="Unassembled WGS sequence"/>
</dbReference>
<dbReference type="GO" id="GO:0005829">
    <property type="term" value="C:cytosol"/>
    <property type="evidence" value="ECO:0007669"/>
    <property type="project" value="TreeGrafter"/>
</dbReference>
<dbReference type="OrthoDB" id="413520at2759"/>
<accession>A0A8B6BIH0</accession>
<dbReference type="EMBL" id="UYJE01000221">
    <property type="protein sequence ID" value="VDH91337.1"/>
    <property type="molecule type" value="Genomic_DNA"/>
</dbReference>
<dbReference type="Gene3D" id="3.40.50.150">
    <property type="entry name" value="Vaccinia Virus protein VP39"/>
    <property type="match status" value="1"/>
</dbReference>
<proteinExistence type="predicted"/>
<evidence type="ECO:0000313" key="2">
    <source>
        <dbReference type="Proteomes" id="UP000596742"/>
    </source>
</evidence>
<dbReference type="PANTHER" id="PTHR14614:SF44">
    <property type="entry name" value="PROTEIN N-LYSINE METHYLTRANSFERASE METTL21D"/>
    <property type="match status" value="1"/>
</dbReference>
<protein>
    <submittedName>
        <fullName evidence="1">Uncharacterized protein</fullName>
    </submittedName>
</protein>